<reference evidence="1 2" key="1">
    <citation type="submission" date="2019-03" db="EMBL/GenBank/DDBJ databases">
        <title>First draft genome of Liparis tanakae, snailfish: a comprehensive survey of snailfish specific genes.</title>
        <authorList>
            <person name="Kim W."/>
            <person name="Song I."/>
            <person name="Jeong J.-H."/>
            <person name="Kim D."/>
            <person name="Kim S."/>
            <person name="Ryu S."/>
            <person name="Song J.Y."/>
            <person name="Lee S.K."/>
        </authorList>
    </citation>
    <scope>NUCLEOTIDE SEQUENCE [LARGE SCALE GENOMIC DNA]</scope>
    <source>
        <tissue evidence="1">Muscle</tissue>
    </source>
</reference>
<protein>
    <submittedName>
        <fullName evidence="1">Uncharacterized protein</fullName>
    </submittedName>
</protein>
<evidence type="ECO:0000313" key="2">
    <source>
        <dbReference type="Proteomes" id="UP000314294"/>
    </source>
</evidence>
<evidence type="ECO:0000313" key="1">
    <source>
        <dbReference type="EMBL" id="TNN36321.1"/>
    </source>
</evidence>
<organism evidence="1 2">
    <name type="scientific">Liparis tanakae</name>
    <name type="common">Tanaka's snailfish</name>
    <dbReference type="NCBI Taxonomy" id="230148"/>
    <lineage>
        <taxon>Eukaryota</taxon>
        <taxon>Metazoa</taxon>
        <taxon>Chordata</taxon>
        <taxon>Craniata</taxon>
        <taxon>Vertebrata</taxon>
        <taxon>Euteleostomi</taxon>
        <taxon>Actinopterygii</taxon>
        <taxon>Neopterygii</taxon>
        <taxon>Teleostei</taxon>
        <taxon>Neoteleostei</taxon>
        <taxon>Acanthomorphata</taxon>
        <taxon>Eupercaria</taxon>
        <taxon>Perciformes</taxon>
        <taxon>Cottioidei</taxon>
        <taxon>Cottales</taxon>
        <taxon>Liparidae</taxon>
        <taxon>Liparis</taxon>
    </lineage>
</organism>
<accession>A0A4Z2F6D1</accession>
<proteinExistence type="predicted"/>
<keyword evidence="2" id="KW-1185">Reference proteome</keyword>
<name>A0A4Z2F6D1_9TELE</name>
<dbReference type="Proteomes" id="UP000314294">
    <property type="component" value="Unassembled WGS sequence"/>
</dbReference>
<comment type="caution">
    <text evidence="1">The sequence shown here is derived from an EMBL/GenBank/DDBJ whole genome shotgun (WGS) entry which is preliminary data.</text>
</comment>
<sequence length="138" mass="14798">MASIRLKVLLNETRDGGVAARFSSALRMALPWGQWRGGGGGSLHAQFFSRSRVSTFCLQPSGAPTRSLSFSSETLRRSAFPPGLNLSFSFGFRPAGRFSSWSRSSFLRLAGSSGPRLLLAALFRFLGGGGGVMVPPRQ</sequence>
<dbReference type="EMBL" id="SRLO01001633">
    <property type="protein sequence ID" value="TNN36321.1"/>
    <property type="molecule type" value="Genomic_DNA"/>
</dbReference>
<dbReference type="AlphaFoldDB" id="A0A4Z2F6D1"/>
<gene>
    <name evidence="1" type="ORF">EYF80_053523</name>
</gene>